<dbReference type="GO" id="GO:0080044">
    <property type="term" value="F:quercetin 7-O-glucosyltransferase activity"/>
    <property type="evidence" value="ECO:0007669"/>
    <property type="project" value="TreeGrafter"/>
</dbReference>
<evidence type="ECO:0000313" key="5">
    <source>
        <dbReference type="Proteomes" id="UP000239757"/>
    </source>
</evidence>
<proteinExistence type="inferred from homology"/>
<accession>A0A2P5WZB9</accession>
<gene>
    <name evidence="4" type="ORF">GOBAR_AA24229</name>
</gene>
<dbReference type="GO" id="GO:0080043">
    <property type="term" value="F:quercetin 3-O-glucosyltransferase activity"/>
    <property type="evidence" value="ECO:0007669"/>
    <property type="project" value="TreeGrafter"/>
</dbReference>
<keyword evidence="2" id="KW-0808">Transferase</keyword>
<evidence type="ECO:0000256" key="1">
    <source>
        <dbReference type="ARBA" id="ARBA00009995"/>
    </source>
</evidence>
<reference evidence="4 5" key="1">
    <citation type="submission" date="2015-01" db="EMBL/GenBank/DDBJ databases">
        <title>Genome of allotetraploid Gossypium barbadense reveals genomic plasticity and fiber elongation in cotton evolution.</title>
        <authorList>
            <person name="Chen X."/>
            <person name="Liu X."/>
            <person name="Zhao B."/>
            <person name="Zheng H."/>
            <person name="Hu Y."/>
            <person name="Lu G."/>
            <person name="Yang C."/>
            <person name="Chen J."/>
            <person name="Shan C."/>
            <person name="Zhang L."/>
            <person name="Zhou Y."/>
            <person name="Wang L."/>
            <person name="Guo W."/>
            <person name="Bai Y."/>
            <person name="Ruan J."/>
            <person name="Shangguan X."/>
            <person name="Mao Y."/>
            <person name="Jiang J."/>
            <person name="Zhu Y."/>
            <person name="Lei J."/>
            <person name="Kang H."/>
            <person name="Chen S."/>
            <person name="He X."/>
            <person name="Wang R."/>
            <person name="Wang Y."/>
            <person name="Chen J."/>
            <person name="Wang L."/>
            <person name="Yu S."/>
            <person name="Wang B."/>
            <person name="Wei J."/>
            <person name="Song S."/>
            <person name="Lu X."/>
            <person name="Gao Z."/>
            <person name="Gu W."/>
            <person name="Deng X."/>
            <person name="Ma D."/>
            <person name="Wang S."/>
            <person name="Liang W."/>
            <person name="Fang L."/>
            <person name="Cai C."/>
            <person name="Zhu X."/>
            <person name="Zhou B."/>
            <person name="Zhang Y."/>
            <person name="Chen Z."/>
            <person name="Xu S."/>
            <person name="Zhu R."/>
            <person name="Wang S."/>
            <person name="Zhang T."/>
            <person name="Zhao G."/>
        </authorList>
    </citation>
    <scope>NUCLEOTIDE SEQUENCE [LARGE SCALE GENOMIC DNA]</scope>
    <source>
        <strain evidence="5">cv. Xinhai21</strain>
        <tissue evidence="4">Leaf</tissue>
    </source>
</reference>
<evidence type="ECO:0000256" key="2">
    <source>
        <dbReference type="ARBA" id="ARBA00022676"/>
    </source>
</evidence>
<dbReference type="EMBL" id="KZ666040">
    <property type="protein sequence ID" value="PPR96434.1"/>
    <property type="molecule type" value="Genomic_DNA"/>
</dbReference>
<name>A0A2P5WZB9_GOSBA</name>
<evidence type="ECO:0000256" key="3">
    <source>
        <dbReference type="SAM" id="Phobius"/>
    </source>
</evidence>
<dbReference type="PANTHER" id="PTHR11926:SF1365">
    <property type="entry name" value="GLYCOSYLTRANSFERASE"/>
    <property type="match status" value="1"/>
</dbReference>
<dbReference type="SUPFAM" id="SSF53756">
    <property type="entry name" value="UDP-Glycosyltransferase/glycogen phosphorylase"/>
    <property type="match status" value="1"/>
</dbReference>
<dbReference type="Gene3D" id="3.40.50.2000">
    <property type="entry name" value="Glycogen Phosphorylase B"/>
    <property type="match status" value="2"/>
</dbReference>
<keyword evidence="3" id="KW-0812">Transmembrane</keyword>
<dbReference type="AlphaFoldDB" id="A0A2P5WZB9"/>
<dbReference type="OrthoDB" id="978174at2759"/>
<feature type="transmembrane region" description="Helical" evidence="3">
    <location>
        <begin position="12"/>
        <end position="38"/>
    </location>
</feature>
<dbReference type="Proteomes" id="UP000239757">
    <property type="component" value="Unassembled WGS sequence"/>
</dbReference>
<comment type="similarity">
    <text evidence="1">Belongs to the UDP-glycosyltransferase family.</text>
</comment>
<organism evidence="4 5">
    <name type="scientific">Gossypium barbadense</name>
    <name type="common">Sea Island cotton</name>
    <name type="synonym">Hibiscus barbadensis</name>
    <dbReference type="NCBI Taxonomy" id="3634"/>
    <lineage>
        <taxon>Eukaryota</taxon>
        <taxon>Viridiplantae</taxon>
        <taxon>Streptophyta</taxon>
        <taxon>Embryophyta</taxon>
        <taxon>Tracheophyta</taxon>
        <taxon>Spermatophyta</taxon>
        <taxon>Magnoliopsida</taxon>
        <taxon>eudicotyledons</taxon>
        <taxon>Gunneridae</taxon>
        <taxon>Pentapetalae</taxon>
        <taxon>rosids</taxon>
        <taxon>malvids</taxon>
        <taxon>Malvales</taxon>
        <taxon>Malvaceae</taxon>
        <taxon>Malvoideae</taxon>
        <taxon>Gossypium</taxon>
    </lineage>
</organism>
<evidence type="ECO:0000313" key="4">
    <source>
        <dbReference type="EMBL" id="PPR96434.1"/>
    </source>
</evidence>
<keyword evidence="3" id="KW-1133">Transmembrane helix</keyword>
<keyword evidence="2" id="KW-0328">Glycosyltransferase</keyword>
<sequence>MPMLLAQHSLYSLNLLIVLLTITTLKVFKVLMCLTPLVPGLSNIRFRDLSSFIRANNPNDIIFDFLSSEAQNCLNAPAIIFNTFDELEHEVLKAIAAKFPRVYKLGPLHLLARHIHDDPSKSMNSSLWKEDTSCIEWLNKREPNLVAYVNYGSITFISEKHLKEFAWELANSKHLFLWILRPDIVMGDSAILDEKFLDEC</sequence>
<keyword evidence="3" id="KW-0472">Membrane</keyword>
<protein>
    <submittedName>
        <fullName evidence="4">Uncharacterized protein</fullName>
    </submittedName>
</protein>
<dbReference type="PANTHER" id="PTHR11926">
    <property type="entry name" value="GLUCOSYL/GLUCURONOSYL TRANSFERASES"/>
    <property type="match status" value="1"/>
</dbReference>